<dbReference type="RefSeq" id="WP_183507631.1">
    <property type="nucleotide sequence ID" value="NZ_BSPG01000002.1"/>
</dbReference>
<reference evidence="7" key="2">
    <citation type="journal article" date="2019" name="Int. J. Syst. Evol. Microbiol.">
        <title>The Global Catalogue of Microorganisms (GCM) 10K type strain sequencing project: providing services to taxonomists for standard genome sequencing and annotation.</title>
        <authorList>
            <consortium name="The Broad Institute Genomics Platform"/>
            <consortium name="The Broad Institute Genome Sequencing Center for Infectious Disease"/>
            <person name="Wu L."/>
            <person name="Ma J."/>
        </authorList>
    </citation>
    <scope>NUCLEOTIDE SEQUENCE [LARGE SCALE GENOMIC DNA]</scope>
    <source>
        <strain evidence="7">NBRC 107710</strain>
    </source>
</reference>
<reference evidence="4" key="4">
    <citation type="submission" date="2023-01" db="EMBL/GenBank/DDBJ databases">
        <title>Draft genome sequence of Methylobacterium brachythecii strain NBRC 107710.</title>
        <authorList>
            <person name="Sun Q."/>
            <person name="Mori K."/>
        </authorList>
    </citation>
    <scope>NUCLEOTIDE SEQUENCE</scope>
    <source>
        <strain evidence="4">NBRC 107710</strain>
    </source>
</reference>
<reference evidence="5 6" key="3">
    <citation type="submission" date="2020-08" db="EMBL/GenBank/DDBJ databases">
        <title>Genomic Encyclopedia of Type Strains, Phase IV (KMG-IV): sequencing the most valuable type-strain genomes for metagenomic binning, comparative biology and taxonomic classification.</title>
        <authorList>
            <person name="Goeker M."/>
        </authorList>
    </citation>
    <scope>NUCLEOTIDE SEQUENCE [LARGE SCALE GENOMIC DNA]</scope>
    <source>
        <strain evidence="5 6">DSM 24105</strain>
    </source>
</reference>
<proteinExistence type="predicted"/>
<keyword evidence="1" id="KW-0963">Cytoplasm</keyword>
<name>A0A7W6F866_9HYPH</name>
<dbReference type="Proteomes" id="UP001156881">
    <property type="component" value="Unassembled WGS sequence"/>
</dbReference>
<evidence type="ECO:0000256" key="3">
    <source>
        <dbReference type="SAM" id="MobiDB-lite"/>
    </source>
</evidence>
<dbReference type="EMBL" id="BSPG01000002">
    <property type="protein sequence ID" value="GLS42856.1"/>
    <property type="molecule type" value="Genomic_DNA"/>
</dbReference>
<dbReference type="GO" id="GO:0006417">
    <property type="term" value="P:regulation of translation"/>
    <property type="evidence" value="ECO:0007669"/>
    <property type="project" value="UniProtKB-KW"/>
</dbReference>
<dbReference type="EMBL" id="JACIDN010000006">
    <property type="protein sequence ID" value="MBB3904114.1"/>
    <property type="molecule type" value="Genomic_DNA"/>
</dbReference>
<accession>A0A7W6F866</accession>
<dbReference type="AlphaFoldDB" id="A0A7W6F866"/>
<dbReference type="InterPro" id="IPR007040">
    <property type="entry name" value="Ribosome_modulation_factor"/>
</dbReference>
<feature type="region of interest" description="Disordered" evidence="3">
    <location>
        <begin position="47"/>
        <end position="67"/>
    </location>
</feature>
<dbReference type="Proteomes" id="UP000517759">
    <property type="component" value="Unassembled WGS sequence"/>
</dbReference>
<evidence type="ECO:0000313" key="7">
    <source>
        <dbReference type="Proteomes" id="UP001156881"/>
    </source>
</evidence>
<organism evidence="5 6">
    <name type="scientific">Methylobacterium brachythecii</name>
    <dbReference type="NCBI Taxonomy" id="1176177"/>
    <lineage>
        <taxon>Bacteria</taxon>
        <taxon>Pseudomonadati</taxon>
        <taxon>Pseudomonadota</taxon>
        <taxon>Alphaproteobacteria</taxon>
        <taxon>Hyphomicrobiales</taxon>
        <taxon>Methylobacteriaceae</taxon>
        <taxon>Methylobacterium</taxon>
    </lineage>
</organism>
<evidence type="ECO:0000256" key="1">
    <source>
        <dbReference type="ARBA" id="ARBA00022490"/>
    </source>
</evidence>
<gene>
    <name evidence="4" type="ORF">GCM10007884_08410</name>
    <name evidence="5" type="ORF">GGR33_003628</name>
</gene>
<reference evidence="4" key="1">
    <citation type="journal article" date="2014" name="Int. J. Syst. Evol. Microbiol.">
        <title>Complete genome of a new Firmicutes species belonging to the dominant human colonic microbiota ('Ruminococcus bicirculans') reveals two chromosomes and a selective capacity to utilize plant glucans.</title>
        <authorList>
            <consortium name="NISC Comparative Sequencing Program"/>
            <person name="Wegmann U."/>
            <person name="Louis P."/>
            <person name="Goesmann A."/>
            <person name="Henrissat B."/>
            <person name="Duncan S.H."/>
            <person name="Flint H.J."/>
        </authorList>
    </citation>
    <scope>NUCLEOTIDE SEQUENCE</scope>
    <source>
        <strain evidence="4">NBRC 107710</strain>
    </source>
</reference>
<comment type="caution">
    <text evidence="5">The sequence shown here is derived from an EMBL/GenBank/DDBJ whole genome shotgun (WGS) entry which is preliminary data.</text>
</comment>
<dbReference type="InterPro" id="IPR023200">
    <property type="entry name" value="RMF_sf"/>
</dbReference>
<evidence type="ECO:0000313" key="6">
    <source>
        <dbReference type="Proteomes" id="UP000517759"/>
    </source>
</evidence>
<feature type="compositionally biased region" description="Basic and acidic residues" evidence="3">
    <location>
        <begin position="58"/>
        <end position="67"/>
    </location>
</feature>
<evidence type="ECO:0000256" key="2">
    <source>
        <dbReference type="ARBA" id="ARBA00022845"/>
    </source>
</evidence>
<sequence length="67" mass="7212">MTEGATASDSPFIKGRNARVYGKTRESCPYPEGSEDRTAWLQAWDEAGTDDQGGNTAEIDKGTVDTV</sequence>
<protein>
    <submittedName>
        <fullName evidence="5">Ribosome modulation factor</fullName>
    </submittedName>
</protein>
<evidence type="ECO:0000313" key="4">
    <source>
        <dbReference type="EMBL" id="GLS42856.1"/>
    </source>
</evidence>
<evidence type="ECO:0000313" key="5">
    <source>
        <dbReference type="EMBL" id="MBB3904114.1"/>
    </source>
</evidence>
<dbReference type="Gene3D" id="1.10.10.620">
    <property type="entry name" value="ribosome modulation factor like domain"/>
    <property type="match status" value="1"/>
</dbReference>
<dbReference type="Pfam" id="PF04957">
    <property type="entry name" value="RMF"/>
    <property type="match status" value="1"/>
</dbReference>
<keyword evidence="2" id="KW-0810">Translation regulation</keyword>
<keyword evidence="7" id="KW-1185">Reference proteome</keyword>
<dbReference type="NCBIfam" id="NF041886">
    <property type="entry name" value="Rmf_CrpP_fam"/>
    <property type="match status" value="1"/>
</dbReference>